<evidence type="ECO:0000313" key="1">
    <source>
        <dbReference type="EMBL" id="KXJ85163.1"/>
    </source>
</evidence>
<organism evidence="1 2">
    <name type="scientific">Microdochium bolleyi</name>
    <dbReference type="NCBI Taxonomy" id="196109"/>
    <lineage>
        <taxon>Eukaryota</taxon>
        <taxon>Fungi</taxon>
        <taxon>Dikarya</taxon>
        <taxon>Ascomycota</taxon>
        <taxon>Pezizomycotina</taxon>
        <taxon>Sordariomycetes</taxon>
        <taxon>Xylariomycetidae</taxon>
        <taxon>Xylariales</taxon>
        <taxon>Microdochiaceae</taxon>
        <taxon>Microdochium</taxon>
    </lineage>
</organism>
<gene>
    <name evidence="1" type="ORF">Micbo1qcDRAFT_223704</name>
</gene>
<dbReference type="EMBL" id="KQ964292">
    <property type="protein sequence ID" value="KXJ85163.1"/>
    <property type="molecule type" value="Genomic_DNA"/>
</dbReference>
<dbReference type="Proteomes" id="UP000070501">
    <property type="component" value="Unassembled WGS sequence"/>
</dbReference>
<evidence type="ECO:0000313" key="2">
    <source>
        <dbReference type="Proteomes" id="UP000070501"/>
    </source>
</evidence>
<sequence length="152" mass="16826">MADGTRSSSEMSDPAIERPITRVDMHVVFIVTRGQHAADLPETPSEPAGVVRLMGLPCSDRHGGRRYVDVAARDVLDDVVRGGTTSGTNNWRIYVGNGAFTWTVRGRDGQERTFSSPETLAMLILELIEEPNNWFRAEDGYMMKAVWAAEEA</sequence>
<reference evidence="2" key="1">
    <citation type="submission" date="2016-02" db="EMBL/GenBank/DDBJ databases">
        <title>Draft genome sequence of Microdochium bolleyi, a fungal endophyte of beachgrass.</title>
        <authorList>
            <consortium name="DOE Joint Genome Institute"/>
            <person name="David A.S."/>
            <person name="May G."/>
            <person name="Haridas S."/>
            <person name="Lim J."/>
            <person name="Wang M."/>
            <person name="Labutti K."/>
            <person name="Lipzen A."/>
            <person name="Barry K."/>
            <person name="Grigoriev I.V."/>
        </authorList>
    </citation>
    <scope>NUCLEOTIDE SEQUENCE [LARGE SCALE GENOMIC DNA]</scope>
    <source>
        <strain evidence="2">J235TASD1</strain>
    </source>
</reference>
<protein>
    <submittedName>
        <fullName evidence="1">Uncharacterized protein</fullName>
    </submittedName>
</protein>
<dbReference type="AlphaFoldDB" id="A0A136IJL9"/>
<accession>A0A136IJL9</accession>
<keyword evidence="2" id="KW-1185">Reference proteome</keyword>
<proteinExistence type="predicted"/>
<name>A0A136IJL9_9PEZI</name>
<dbReference type="InParanoid" id="A0A136IJL9"/>